<keyword evidence="14 15" id="KW-0511">Multifunctional enzyme</keyword>
<dbReference type="SUPFAM" id="SSF141734">
    <property type="entry name" value="HisI-like"/>
    <property type="match status" value="1"/>
</dbReference>
<comment type="similarity">
    <text evidence="6 15">In the C-terminal section; belongs to the PRA-PH family.</text>
</comment>
<keyword evidence="11 15" id="KW-0378">Hydrolase</keyword>
<dbReference type="CDD" id="cd11534">
    <property type="entry name" value="NTP-PPase_HisIE_like"/>
    <property type="match status" value="1"/>
</dbReference>
<dbReference type="Pfam" id="PF01503">
    <property type="entry name" value="PRA-PH"/>
    <property type="match status" value="1"/>
</dbReference>
<comment type="subcellular location">
    <subcellularLocation>
        <location evidence="3 15">Cytoplasm</location>
    </subcellularLocation>
</comment>
<dbReference type="FunFam" id="1.10.287.1080:FF:000002">
    <property type="entry name" value="Histidine biosynthesis bifunctional protein HisIE"/>
    <property type="match status" value="1"/>
</dbReference>
<evidence type="ECO:0000256" key="5">
    <source>
        <dbReference type="ARBA" id="ARBA00005204"/>
    </source>
</evidence>
<keyword evidence="10 15" id="KW-0547">Nucleotide-binding</keyword>
<dbReference type="InterPro" id="IPR023019">
    <property type="entry name" value="His_synth_HisIE"/>
</dbReference>
<comment type="pathway">
    <text evidence="4 15">Amino-acid biosynthesis; L-histidine biosynthesis; L-histidine from 5-phospho-alpha-D-ribose 1-diphosphate: step 3/9.</text>
</comment>
<evidence type="ECO:0000256" key="8">
    <source>
        <dbReference type="ARBA" id="ARBA00022490"/>
    </source>
</evidence>
<evidence type="ECO:0000313" key="17">
    <source>
        <dbReference type="EMBL" id="MDF1610678.1"/>
    </source>
</evidence>
<evidence type="ECO:0000259" key="16">
    <source>
        <dbReference type="Pfam" id="PF01502"/>
    </source>
</evidence>
<evidence type="ECO:0000256" key="15">
    <source>
        <dbReference type="HAMAP-Rule" id="MF_01019"/>
    </source>
</evidence>
<dbReference type="Gene3D" id="1.10.287.1080">
    <property type="entry name" value="MazG-like"/>
    <property type="match status" value="1"/>
</dbReference>
<reference evidence="17" key="1">
    <citation type="submission" date="2023-03" db="EMBL/GenBank/DDBJ databases">
        <title>Stygiobacter electus gen. nov., sp. nov., facultatively anaerobic thermotolerant bacterium of the class Ignavibacteria from a well of Yessentuki mineral water deposit.</title>
        <authorList>
            <person name="Podosokorskaya O.A."/>
            <person name="Elcheninov A.G."/>
            <person name="Petrova N.F."/>
            <person name="Zavarzina D.G."/>
            <person name="Kublanov I.V."/>
            <person name="Merkel A.Y."/>
        </authorList>
    </citation>
    <scope>NUCLEOTIDE SEQUENCE</scope>
    <source>
        <strain evidence="17">09-Me</strain>
    </source>
</reference>
<protein>
    <recommendedName>
        <fullName evidence="15">Histidine biosynthesis bifunctional protein HisIE</fullName>
    </recommendedName>
    <domain>
        <recommendedName>
            <fullName evidence="15">Phosphoribosyl-AMP cyclohydrolase</fullName>
            <shortName evidence="15">PRA-CH</shortName>
            <ecNumber evidence="15">3.5.4.19</ecNumber>
        </recommendedName>
    </domain>
    <domain>
        <recommendedName>
            <fullName evidence="15">Phosphoribosyl-ATP pyrophosphatase</fullName>
            <shortName evidence="15">PRA-PH</shortName>
            <ecNumber evidence="15">3.6.1.31</ecNumber>
        </recommendedName>
    </domain>
</protein>
<keyword evidence="12 15" id="KW-0067">ATP-binding</keyword>
<evidence type="ECO:0000256" key="7">
    <source>
        <dbReference type="ARBA" id="ARBA00008299"/>
    </source>
</evidence>
<dbReference type="Pfam" id="PF01502">
    <property type="entry name" value="PRA-CH"/>
    <property type="match status" value="1"/>
</dbReference>
<evidence type="ECO:0000313" key="18">
    <source>
        <dbReference type="Proteomes" id="UP001221302"/>
    </source>
</evidence>
<dbReference type="PANTHER" id="PTHR42945:SF9">
    <property type="entry name" value="HISTIDINE BIOSYNTHESIS BIFUNCTIONAL PROTEIN HISIE"/>
    <property type="match status" value="1"/>
</dbReference>
<evidence type="ECO:0000256" key="9">
    <source>
        <dbReference type="ARBA" id="ARBA00022605"/>
    </source>
</evidence>
<evidence type="ECO:0000256" key="14">
    <source>
        <dbReference type="ARBA" id="ARBA00023268"/>
    </source>
</evidence>
<evidence type="ECO:0000256" key="11">
    <source>
        <dbReference type="ARBA" id="ARBA00022801"/>
    </source>
</evidence>
<comment type="catalytic activity">
    <reaction evidence="1 15">
        <text>1-(5-phospho-beta-D-ribosyl)-5'-AMP + H2O = 1-(5-phospho-beta-D-ribosyl)-5-[(5-phospho-beta-D-ribosylamino)methylideneamino]imidazole-4-carboxamide</text>
        <dbReference type="Rhea" id="RHEA:20049"/>
        <dbReference type="ChEBI" id="CHEBI:15377"/>
        <dbReference type="ChEBI" id="CHEBI:58435"/>
        <dbReference type="ChEBI" id="CHEBI:59457"/>
        <dbReference type="EC" id="3.5.4.19"/>
    </reaction>
</comment>
<dbReference type="FunFam" id="3.10.20.810:FF:000001">
    <property type="entry name" value="Histidine biosynthesis bifunctional protein HisIE"/>
    <property type="match status" value="1"/>
</dbReference>
<dbReference type="EC" id="3.6.1.31" evidence="15"/>
<comment type="caution">
    <text evidence="17">The sequence shown here is derived from an EMBL/GenBank/DDBJ whole genome shotgun (WGS) entry which is preliminary data.</text>
</comment>
<comment type="similarity">
    <text evidence="7 15">In the N-terminal section; belongs to the PRA-CH family.</text>
</comment>
<evidence type="ECO:0000256" key="1">
    <source>
        <dbReference type="ARBA" id="ARBA00000024"/>
    </source>
</evidence>
<dbReference type="GO" id="GO:0005524">
    <property type="term" value="F:ATP binding"/>
    <property type="evidence" value="ECO:0007669"/>
    <property type="project" value="UniProtKB-KW"/>
</dbReference>
<dbReference type="HAMAP" id="MF_01020">
    <property type="entry name" value="HisE"/>
    <property type="match status" value="1"/>
</dbReference>
<evidence type="ECO:0000256" key="10">
    <source>
        <dbReference type="ARBA" id="ARBA00022741"/>
    </source>
</evidence>
<dbReference type="EC" id="3.5.4.19" evidence="15"/>
<comment type="pathway">
    <text evidence="5 15">Amino-acid biosynthesis; L-histidine biosynthesis; L-histidine from 5-phospho-alpha-D-ribose 1-diphosphate: step 2/9.</text>
</comment>
<dbReference type="Proteomes" id="UP001221302">
    <property type="component" value="Unassembled WGS sequence"/>
</dbReference>
<evidence type="ECO:0000256" key="2">
    <source>
        <dbReference type="ARBA" id="ARBA00001460"/>
    </source>
</evidence>
<dbReference type="GO" id="GO:0000105">
    <property type="term" value="P:L-histidine biosynthetic process"/>
    <property type="evidence" value="ECO:0007669"/>
    <property type="project" value="UniProtKB-UniRule"/>
</dbReference>
<feature type="domain" description="Phosphoribosyl-AMP cyclohydrolase" evidence="16">
    <location>
        <begin position="30"/>
        <end position="103"/>
    </location>
</feature>
<dbReference type="NCBIfam" id="NF000768">
    <property type="entry name" value="PRK00051.1"/>
    <property type="match status" value="1"/>
</dbReference>
<dbReference type="EMBL" id="JARGDL010000001">
    <property type="protein sequence ID" value="MDF1610678.1"/>
    <property type="molecule type" value="Genomic_DNA"/>
</dbReference>
<evidence type="ECO:0000256" key="3">
    <source>
        <dbReference type="ARBA" id="ARBA00004496"/>
    </source>
</evidence>
<accession>A0AAE3TAV9</accession>
<keyword evidence="18" id="KW-1185">Reference proteome</keyword>
<name>A0AAE3TAV9_9BACT</name>
<dbReference type="GO" id="GO:0004636">
    <property type="term" value="F:phosphoribosyl-ATP diphosphatase activity"/>
    <property type="evidence" value="ECO:0007669"/>
    <property type="project" value="UniProtKB-UniRule"/>
</dbReference>
<organism evidence="17 18">
    <name type="scientific">Stygiobacter electus</name>
    <dbReference type="NCBI Taxonomy" id="3032292"/>
    <lineage>
        <taxon>Bacteria</taxon>
        <taxon>Pseudomonadati</taxon>
        <taxon>Ignavibacteriota</taxon>
        <taxon>Ignavibacteria</taxon>
        <taxon>Ignavibacteriales</taxon>
        <taxon>Melioribacteraceae</taxon>
        <taxon>Stygiobacter</taxon>
    </lineage>
</organism>
<dbReference type="AlphaFoldDB" id="A0AAE3TAV9"/>
<keyword evidence="9 15" id="KW-0028">Amino-acid biosynthesis</keyword>
<dbReference type="InterPro" id="IPR008179">
    <property type="entry name" value="HisE"/>
</dbReference>
<feature type="region of interest" description="Phosphoribosyl-ATP pyrophosphohydrolase" evidence="15">
    <location>
        <begin position="112"/>
        <end position="202"/>
    </location>
</feature>
<proteinExistence type="inferred from homology"/>
<dbReference type="SUPFAM" id="SSF101386">
    <property type="entry name" value="all-alpha NTP pyrophosphatases"/>
    <property type="match status" value="1"/>
</dbReference>
<comment type="catalytic activity">
    <reaction evidence="2 15">
        <text>1-(5-phospho-beta-D-ribosyl)-ATP + H2O = 1-(5-phospho-beta-D-ribosyl)-5'-AMP + diphosphate + H(+)</text>
        <dbReference type="Rhea" id="RHEA:22828"/>
        <dbReference type="ChEBI" id="CHEBI:15377"/>
        <dbReference type="ChEBI" id="CHEBI:15378"/>
        <dbReference type="ChEBI" id="CHEBI:33019"/>
        <dbReference type="ChEBI" id="CHEBI:59457"/>
        <dbReference type="ChEBI" id="CHEBI:73183"/>
        <dbReference type="EC" id="3.6.1.31"/>
    </reaction>
</comment>
<evidence type="ECO:0000256" key="12">
    <source>
        <dbReference type="ARBA" id="ARBA00022840"/>
    </source>
</evidence>
<evidence type="ECO:0000256" key="13">
    <source>
        <dbReference type="ARBA" id="ARBA00023102"/>
    </source>
</evidence>
<dbReference type="InterPro" id="IPR038019">
    <property type="entry name" value="PRib_AMP_CycHydrolase_sf"/>
</dbReference>
<dbReference type="RefSeq" id="WP_321534443.1">
    <property type="nucleotide sequence ID" value="NZ_JARGDL010000001.1"/>
</dbReference>
<keyword evidence="13 15" id="KW-0368">Histidine biosynthesis</keyword>
<gene>
    <name evidence="15 17" type="primary">hisIE</name>
    <name evidence="15" type="synonym">hisI</name>
    <name evidence="17" type="ORF">P0M35_00820</name>
</gene>
<dbReference type="NCBIfam" id="NF002747">
    <property type="entry name" value="PRK02759.1"/>
    <property type="match status" value="1"/>
</dbReference>
<dbReference type="InterPro" id="IPR021130">
    <property type="entry name" value="PRib-ATP_PPHydrolase-like"/>
</dbReference>
<dbReference type="Gene3D" id="3.10.20.810">
    <property type="entry name" value="Phosphoribosyl-AMP cyclohydrolase"/>
    <property type="match status" value="1"/>
</dbReference>
<evidence type="ECO:0000256" key="4">
    <source>
        <dbReference type="ARBA" id="ARBA00005169"/>
    </source>
</evidence>
<dbReference type="NCBIfam" id="TIGR03188">
    <property type="entry name" value="histidine_hisI"/>
    <property type="match status" value="1"/>
</dbReference>
<dbReference type="HAMAP" id="MF_01019">
    <property type="entry name" value="HisIE"/>
    <property type="match status" value="1"/>
</dbReference>
<keyword evidence="8 15" id="KW-0963">Cytoplasm</keyword>
<dbReference type="GO" id="GO:0005737">
    <property type="term" value="C:cytoplasm"/>
    <property type="evidence" value="ECO:0007669"/>
    <property type="project" value="UniProtKB-SubCell"/>
</dbReference>
<dbReference type="GO" id="GO:0004635">
    <property type="term" value="F:phosphoribosyl-AMP cyclohydrolase activity"/>
    <property type="evidence" value="ECO:0007669"/>
    <property type="project" value="UniProtKB-UniRule"/>
</dbReference>
<dbReference type="PANTHER" id="PTHR42945">
    <property type="entry name" value="HISTIDINE BIOSYNTHESIS BIFUNCTIONAL PROTEIN"/>
    <property type="match status" value="1"/>
</dbReference>
<sequence length="202" mass="23130">MIDIEKLNFQKLNGIIPAVIVDASTDKVVMLGFMNKEALNKTLETRLVTFFSRTKNSLWTKGETSGNYLNLVDIKIDCDNDSLLIYANPQGPTCHTGNYSCFNVKKDSIKFLEELFELIKKRKIELPENSYTTKLFNQGENRIIQKVGEEAIETVIAAKNNDKVEIINEVSDLIYHLFVLLSEKEIELTEIVTNLENRHNKK</sequence>
<dbReference type="InterPro" id="IPR002496">
    <property type="entry name" value="PRib_AMP_CycHydrolase_dom"/>
</dbReference>
<evidence type="ECO:0000256" key="6">
    <source>
        <dbReference type="ARBA" id="ARBA00007731"/>
    </source>
</evidence>
<feature type="region of interest" description="Phosphoribosyl-AMP cyclohydrolase" evidence="15">
    <location>
        <begin position="1"/>
        <end position="111"/>
    </location>
</feature>